<accession>A0A1I3YYT2</accession>
<evidence type="ECO:0008006" key="4">
    <source>
        <dbReference type="Google" id="ProtNLM"/>
    </source>
</evidence>
<dbReference type="InterPro" id="IPR021242">
    <property type="entry name" value="DUF2799"/>
</dbReference>
<feature type="chain" id="PRO_5047435364" description="DUF2799 domain-containing protein" evidence="1">
    <location>
        <begin position="22"/>
        <end position="213"/>
    </location>
</feature>
<feature type="signal peptide" evidence="1">
    <location>
        <begin position="1"/>
        <end position="21"/>
    </location>
</feature>
<gene>
    <name evidence="2" type="ORF">SAMN04488518_104283</name>
</gene>
<dbReference type="Proteomes" id="UP000199598">
    <property type="component" value="Unassembled WGS sequence"/>
</dbReference>
<organism evidence="2 3">
    <name type="scientific">Pseudovibrio ascidiaceicola</name>
    <dbReference type="NCBI Taxonomy" id="285279"/>
    <lineage>
        <taxon>Bacteria</taxon>
        <taxon>Pseudomonadati</taxon>
        <taxon>Pseudomonadota</taxon>
        <taxon>Alphaproteobacteria</taxon>
        <taxon>Hyphomicrobiales</taxon>
        <taxon>Stappiaceae</taxon>
        <taxon>Pseudovibrio</taxon>
    </lineage>
</organism>
<reference evidence="2 3" key="1">
    <citation type="submission" date="2016-10" db="EMBL/GenBank/DDBJ databases">
        <authorList>
            <person name="Varghese N."/>
            <person name="Submissions S."/>
        </authorList>
    </citation>
    <scope>NUCLEOTIDE SEQUENCE [LARGE SCALE GENOMIC DNA]</scope>
    <source>
        <strain evidence="2 3">DSM 16392</strain>
    </source>
</reference>
<evidence type="ECO:0000256" key="1">
    <source>
        <dbReference type="SAM" id="SignalP"/>
    </source>
</evidence>
<name>A0A1I3YYT2_9HYPH</name>
<dbReference type="PROSITE" id="PS51257">
    <property type="entry name" value="PROKAR_LIPOPROTEIN"/>
    <property type="match status" value="1"/>
</dbReference>
<keyword evidence="3" id="KW-1185">Reference proteome</keyword>
<comment type="caution">
    <text evidence="2">The sequence shown here is derived from an EMBL/GenBank/DDBJ whole genome shotgun (WGS) entry which is preliminary data.</text>
</comment>
<dbReference type="Pfam" id="PF10973">
    <property type="entry name" value="DUF2799"/>
    <property type="match status" value="1"/>
</dbReference>
<proteinExistence type="predicted"/>
<keyword evidence="1" id="KW-0732">Signal</keyword>
<evidence type="ECO:0000313" key="2">
    <source>
        <dbReference type="EMBL" id="SFK36381.1"/>
    </source>
</evidence>
<protein>
    <recommendedName>
        <fullName evidence="4">DUF2799 domain-containing protein</fullName>
    </recommendedName>
</protein>
<sequence>MLGMRVLFTVVGLGLALSGCASLSEEDCKVGDWQGIGVVDGRAGYTSDKLNEHTKACGKYGVTPDVGAYMAGRTIGLQSYCTPISGFEQGREGKSYRGVCPIATEESFKVGYSLGNQLYSANESASEAQEAVWEIQRRIDRLEEEARGEDCKSGKEGKACRKAADAARTDSYLARADLLLAQNRLFSRERQRDRVRKEVTNKLLDLEPSYNPS</sequence>
<evidence type="ECO:0000313" key="3">
    <source>
        <dbReference type="Proteomes" id="UP000199598"/>
    </source>
</evidence>
<dbReference type="EMBL" id="FOSK01000004">
    <property type="protein sequence ID" value="SFK36381.1"/>
    <property type="molecule type" value="Genomic_DNA"/>
</dbReference>